<proteinExistence type="predicted"/>
<sequence length="94" mass="10795">MYKKIISIFFTVLFLAFLSAPTIITMVNDSVDISAFYSISEEEDNCAKKYLSVDSFSETNVSYVLKREKQGYSDKKYPRPLINLVSPPPEYHIV</sequence>
<evidence type="ECO:0000313" key="1">
    <source>
        <dbReference type="EMBL" id="EWH13171.1"/>
    </source>
</evidence>
<dbReference type="Proteomes" id="UP000019275">
    <property type="component" value="Unassembled WGS sequence"/>
</dbReference>
<protein>
    <submittedName>
        <fullName evidence="1">Uncharacterized protein</fullName>
    </submittedName>
</protein>
<evidence type="ECO:0000313" key="2">
    <source>
        <dbReference type="Proteomes" id="UP000019275"/>
    </source>
</evidence>
<dbReference type="RefSeq" id="WP_013620783.1">
    <property type="nucleotide sequence ID" value="NZ_ARZX01000013.1"/>
</dbReference>
<dbReference type="EMBL" id="ARZX01000013">
    <property type="protein sequence ID" value="EWH13171.1"/>
    <property type="molecule type" value="Genomic_DNA"/>
</dbReference>
<name>A0ABP3B7Z8_9FLAO</name>
<gene>
    <name evidence="1" type="ORF">KLA_10543</name>
</gene>
<comment type="caution">
    <text evidence="1">The sequence shown here is derived from an EMBL/GenBank/DDBJ whole genome shotgun (WGS) entry which is preliminary data.</text>
</comment>
<keyword evidence="2" id="KW-1185">Reference proteome</keyword>
<organism evidence="1 2">
    <name type="scientific">Cellulophaga geojensis KL-A</name>
    <dbReference type="NCBI Taxonomy" id="1328323"/>
    <lineage>
        <taxon>Bacteria</taxon>
        <taxon>Pseudomonadati</taxon>
        <taxon>Bacteroidota</taxon>
        <taxon>Flavobacteriia</taxon>
        <taxon>Flavobacteriales</taxon>
        <taxon>Flavobacteriaceae</taxon>
        <taxon>Cellulophaga</taxon>
    </lineage>
</organism>
<accession>A0ABP3B7Z8</accession>
<reference evidence="1 2" key="1">
    <citation type="journal article" date="2014" name="Genome Announc.">
        <title>Draft Genome Sequence of the Carrageenan-Degrading Bacterium Cellulophaga sp. Strain KL-A, Isolated from Decaying Marine Algae.</title>
        <authorList>
            <person name="Shan D."/>
            <person name="Ying J."/>
            <person name="Li X."/>
            <person name="Gao Z."/>
            <person name="Wei G."/>
            <person name="Shao Z."/>
        </authorList>
    </citation>
    <scope>NUCLEOTIDE SEQUENCE [LARGE SCALE GENOMIC DNA]</scope>
    <source>
        <strain evidence="1 2">KL-A</strain>
    </source>
</reference>